<organism evidence="2 3">
    <name type="scientific">Suillus subaureus</name>
    <dbReference type="NCBI Taxonomy" id="48587"/>
    <lineage>
        <taxon>Eukaryota</taxon>
        <taxon>Fungi</taxon>
        <taxon>Dikarya</taxon>
        <taxon>Basidiomycota</taxon>
        <taxon>Agaricomycotina</taxon>
        <taxon>Agaricomycetes</taxon>
        <taxon>Agaricomycetidae</taxon>
        <taxon>Boletales</taxon>
        <taxon>Suillineae</taxon>
        <taxon>Suillaceae</taxon>
        <taxon>Suillus</taxon>
    </lineage>
</organism>
<evidence type="ECO:0000313" key="3">
    <source>
        <dbReference type="Proteomes" id="UP000807769"/>
    </source>
</evidence>
<sequence>MWAQFHLYLVIVHRGVSLVCKACVFTHATRFLTAIQPYRSATIRSVTQSSVTQPAGNGHQRCDSQHYATHRDALQQPTLQVIILASIPVPIRHTCECPSTTGYSRSTGAFDDSLAPLHLVYFIAPNSILL</sequence>
<keyword evidence="3" id="KW-1185">Reference proteome</keyword>
<accession>A0A9P7E4U6</accession>
<keyword evidence="1" id="KW-0732">Signal</keyword>
<dbReference type="GeneID" id="64630492"/>
<dbReference type="Proteomes" id="UP000807769">
    <property type="component" value="Unassembled WGS sequence"/>
</dbReference>
<comment type="caution">
    <text evidence="2">The sequence shown here is derived from an EMBL/GenBank/DDBJ whole genome shotgun (WGS) entry which is preliminary data.</text>
</comment>
<dbReference type="RefSeq" id="XP_041189933.1">
    <property type="nucleotide sequence ID" value="XM_041336475.1"/>
</dbReference>
<evidence type="ECO:0000313" key="2">
    <source>
        <dbReference type="EMBL" id="KAG1811273.1"/>
    </source>
</evidence>
<dbReference type="AlphaFoldDB" id="A0A9P7E4U6"/>
<feature type="signal peptide" evidence="1">
    <location>
        <begin position="1"/>
        <end position="17"/>
    </location>
</feature>
<evidence type="ECO:0000256" key="1">
    <source>
        <dbReference type="SAM" id="SignalP"/>
    </source>
</evidence>
<gene>
    <name evidence="2" type="ORF">BJ212DRAFT_1376009</name>
</gene>
<dbReference type="EMBL" id="JABBWG010000030">
    <property type="protein sequence ID" value="KAG1811273.1"/>
    <property type="molecule type" value="Genomic_DNA"/>
</dbReference>
<evidence type="ECO:0008006" key="4">
    <source>
        <dbReference type="Google" id="ProtNLM"/>
    </source>
</evidence>
<reference evidence="2" key="1">
    <citation type="journal article" date="2020" name="New Phytol.">
        <title>Comparative genomics reveals dynamic genome evolution in host specialist ectomycorrhizal fungi.</title>
        <authorList>
            <person name="Lofgren L.A."/>
            <person name="Nguyen N.H."/>
            <person name="Vilgalys R."/>
            <person name="Ruytinx J."/>
            <person name="Liao H.L."/>
            <person name="Branco S."/>
            <person name="Kuo A."/>
            <person name="LaButti K."/>
            <person name="Lipzen A."/>
            <person name="Andreopoulos W."/>
            <person name="Pangilinan J."/>
            <person name="Riley R."/>
            <person name="Hundley H."/>
            <person name="Na H."/>
            <person name="Barry K."/>
            <person name="Grigoriev I.V."/>
            <person name="Stajich J.E."/>
            <person name="Kennedy P.G."/>
        </authorList>
    </citation>
    <scope>NUCLEOTIDE SEQUENCE</scope>
    <source>
        <strain evidence="2">MN1</strain>
    </source>
</reference>
<protein>
    <recommendedName>
        <fullName evidence="4">Secreted protein</fullName>
    </recommendedName>
</protein>
<proteinExistence type="predicted"/>
<name>A0A9P7E4U6_9AGAM</name>
<feature type="chain" id="PRO_5040153127" description="Secreted protein" evidence="1">
    <location>
        <begin position="18"/>
        <end position="130"/>
    </location>
</feature>
<dbReference type="OrthoDB" id="10275144at2759"/>